<feature type="region of interest" description="Disordered" evidence="1">
    <location>
        <begin position="172"/>
        <end position="228"/>
    </location>
</feature>
<evidence type="ECO:0000313" key="4">
    <source>
        <dbReference type="Proteomes" id="UP000717328"/>
    </source>
</evidence>
<accession>A0A9P7K7P6</accession>
<keyword evidence="2" id="KW-0812">Transmembrane</keyword>
<reference evidence="3" key="2">
    <citation type="submission" date="2021-10" db="EMBL/GenBank/DDBJ databases">
        <title>Phylogenomics reveals ancestral predisposition of the termite-cultivated fungus Termitomyces towards a domesticated lifestyle.</title>
        <authorList>
            <person name="Auxier B."/>
            <person name="Grum-Grzhimaylo A."/>
            <person name="Cardenas M.E."/>
            <person name="Lodge J.D."/>
            <person name="Laessoe T."/>
            <person name="Pedersen O."/>
            <person name="Smith M.E."/>
            <person name="Kuyper T.W."/>
            <person name="Franco-Molano E.A."/>
            <person name="Baroni T.J."/>
            <person name="Aanen D.K."/>
        </authorList>
    </citation>
    <scope>NUCLEOTIDE SEQUENCE</scope>
    <source>
        <strain evidence="3">D49</strain>
    </source>
</reference>
<evidence type="ECO:0000313" key="3">
    <source>
        <dbReference type="EMBL" id="KAG5639359.1"/>
    </source>
</evidence>
<protein>
    <submittedName>
        <fullName evidence="3">Uncharacterized protein</fullName>
    </submittedName>
</protein>
<evidence type="ECO:0000256" key="2">
    <source>
        <dbReference type="SAM" id="Phobius"/>
    </source>
</evidence>
<dbReference type="AlphaFoldDB" id="A0A9P7K7P6"/>
<feature type="compositionally biased region" description="Low complexity" evidence="1">
    <location>
        <begin position="185"/>
        <end position="210"/>
    </location>
</feature>
<dbReference type="Proteomes" id="UP000717328">
    <property type="component" value="Unassembled WGS sequence"/>
</dbReference>
<evidence type="ECO:0000256" key="1">
    <source>
        <dbReference type="SAM" id="MobiDB-lite"/>
    </source>
</evidence>
<sequence length="228" mass="24475">MPAQLSQTTLIIVVVGASLAATIILVLLVRLFRASTRTPAAPLPPVQPLAHRRLTKPDSYYDSPTPSTLPPSYTPSDTHTARVSPASSDSLTHSERPPRPLSSASISSLNPALSRRASRNTIRGAPHAPHSHVQIILPAPLAPAVINRPNSRQSLRRDTDSDRLSLVDKWISLPRDDDHPPSAPVTPVRPRRPVSGSISTSPSSFSYFIPHSPPPPVPHLPLPVTAST</sequence>
<proteinExistence type="predicted"/>
<feature type="compositionally biased region" description="Pro residues" evidence="1">
    <location>
        <begin position="211"/>
        <end position="221"/>
    </location>
</feature>
<organism evidence="3 4">
    <name type="scientific">Sphagnurus paluster</name>
    <dbReference type="NCBI Taxonomy" id="117069"/>
    <lineage>
        <taxon>Eukaryota</taxon>
        <taxon>Fungi</taxon>
        <taxon>Dikarya</taxon>
        <taxon>Basidiomycota</taxon>
        <taxon>Agaricomycotina</taxon>
        <taxon>Agaricomycetes</taxon>
        <taxon>Agaricomycetidae</taxon>
        <taxon>Agaricales</taxon>
        <taxon>Tricholomatineae</taxon>
        <taxon>Lyophyllaceae</taxon>
        <taxon>Sphagnurus</taxon>
    </lineage>
</organism>
<reference evidence="3" key="1">
    <citation type="submission" date="2021-02" db="EMBL/GenBank/DDBJ databases">
        <authorList>
            <person name="Nieuwenhuis M."/>
            <person name="Van De Peppel L.J.J."/>
        </authorList>
    </citation>
    <scope>NUCLEOTIDE SEQUENCE</scope>
    <source>
        <strain evidence="3">D49</strain>
    </source>
</reference>
<keyword evidence="2" id="KW-0472">Membrane</keyword>
<dbReference type="EMBL" id="JABCKI010005723">
    <property type="protein sequence ID" value="KAG5639359.1"/>
    <property type="molecule type" value="Genomic_DNA"/>
</dbReference>
<dbReference type="OrthoDB" id="3270653at2759"/>
<keyword evidence="4" id="KW-1185">Reference proteome</keyword>
<feature type="region of interest" description="Disordered" evidence="1">
    <location>
        <begin position="40"/>
        <end position="117"/>
    </location>
</feature>
<feature type="transmembrane region" description="Helical" evidence="2">
    <location>
        <begin position="6"/>
        <end position="29"/>
    </location>
</feature>
<comment type="caution">
    <text evidence="3">The sequence shown here is derived from an EMBL/GenBank/DDBJ whole genome shotgun (WGS) entry which is preliminary data.</text>
</comment>
<keyword evidence="2" id="KW-1133">Transmembrane helix</keyword>
<name>A0A9P7K7P6_9AGAR</name>
<feature type="compositionally biased region" description="Polar residues" evidence="1">
    <location>
        <begin position="102"/>
        <end position="111"/>
    </location>
</feature>
<gene>
    <name evidence="3" type="ORF">H0H81_003503</name>
</gene>